<dbReference type="PANTHER" id="PTHR26379">
    <property type="entry name" value="BTB/POZ AND MATH DOMAIN-CONTAINING PROTEIN 1"/>
    <property type="match status" value="1"/>
</dbReference>
<dbReference type="InterPro" id="IPR002083">
    <property type="entry name" value="MATH/TRAF_dom"/>
</dbReference>
<dbReference type="Gene3D" id="3.30.710.10">
    <property type="entry name" value="Potassium Channel Kv1.1, Chain A"/>
    <property type="match status" value="1"/>
</dbReference>
<dbReference type="Gene3D" id="2.60.210.10">
    <property type="entry name" value="Apoptosis, Tumor Necrosis Factor Receptor Associated Protein 2, Chain A"/>
    <property type="match status" value="1"/>
</dbReference>
<sequence>MPAPGSGAADVDDSGSASAIVAGTVTGRHVLHIEGYSRTKEELPNGKGIKSRPFRVGGRFWCIWYYPNGERSQDGAYISVFLHLQESTTETVKARAKFSLLDRAGKPVLPYSKDTRLHEYDVRDSGYGIYNFVEREFLEASEHLKDDCFKIRCDIIIPEKLRTEDRAAAPVFVDVSTSDIFRHLGDLLRSKDGADVAFQIAGETFRAHRCILGARSPVFKAELLGAMRESTATGEFIQIDDMLPQGNTSVMYRKFAKFIIATRSDGYIQVFISQQSLVSD</sequence>
<accession>A0A1E5WLZ5</accession>
<reference evidence="4 5" key="1">
    <citation type="submission" date="2016-09" db="EMBL/GenBank/DDBJ databases">
        <title>The draft genome of Dichanthelium oligosanthes: A C3 panicoid grass species.</title>
        <authorList>
            <person name="Studer A.J."/>
            <person name="Schnable J.C."/>
            <person name="Brutnell T.P."/>
        </authorList>
    </citation>
    <scope>NUCLEOTIDE SEQUENCE [LARGE SCALE GENOMIC DNA]</scope>
    <source>
        <strain evidence="5">cv. Kellogg 1175</strain>
        <tissue evidence="4">Leaf</tissue>
    </source>
</reference>
<dbReference type="Pfam" id="PF00651">
    <property type="entry name" value="BTB"/>
    <property type="match status" value="1"/>
</dbReference>
<dbReference type="PANTHER" id="PTHR26379:SF422">
    <property type="entry name" value="BTB DOMAIN-CONTAINING PROTEIN"/>
    <property type="match status" value="1"/>
</dbReference>
<dbReference type="EMBL" id="LWDX02001944">
    <property type="protein sequence ID" value="OEL38397.1"/>
    <property type="molecule type" value="Genomic_DNA"/>
</dbReference>
<dbReference type="Proteomes" id="UP000095767">
    <property type="component" value="Unassembled WGS sequence"/>
</dbReference>
<dbReference type="AlphaFoldDB" id="A0A1E5WLZ5"/>
<dbReference type="InterPro" id="IPR000210">
    <property type="entry name" value="BTB/POZ_dom"/>
</dbReference>
<dbReference type="PROSITE" id="PS50144">
    <property type="entry name" value="MATH"/>
    <property type="match status" value="1"/>
</dbReference>
<evidence type="ECO:0000259" key="2">
    <source>
        <dbReference type="PROSITE" id="PS50097"/>
    </source>
</evidence>
<evidence type="ECO:0000313" key="4">
    <source>
        <dbReference type="EMBL" id="OEL38397.1"/>
    </source>
</evidence>
<dbReference type="SUPFAM" id="SSF49599">
    <property type="entry name" value="TRAF domain-like"/>
    <property type="match status" value="1"/>
</dbReference>
<dbReference type="OrthoDB" id="684045at2759"/>
<dbReference type="InterPro" id="IPR011333">
    <property type="entry name" value="SKP1/BTB/POZ_sf"/>
</dbReference>
<dbReference type="Pfam" id="PF22486">
    <property type="entry name" value="MATH_2"/>
    <property type="match status" value="1"/>
</dbReference>
<protein>
    <submittedName>
        <fullName evidence="4">BTB/POZ and MATH domain-containing protein 4</fullName>
    </submittedName>
</protein>
<dbReference type="InterPro" id="IPR045005">
    <property type="entry name" value="BPM1-6"/>
</dbReference>
<evidence type="ECO:0000313" key="5">
    <source>
        <dbReference type="Proteomes" id="UP000095767"/>
    </source>
</evidence>
<proteinExistence type="predicted"/>
<keyword evidence="5" id="KW-1185">Reference proteome</keyword>
<organism evidence="4 5">
    <name type="scientific">Dichanthelium oligosanthes</name>
    <dbReference type="NCBI Taxonomy" id="888268"/>
    <lineage>
        <taxon>Eukaryota</taxon>
        <taxon>Viridiplantae</taxon>
        <taxon>Streptophyta</taxon>
        <taxon>Embryophyta</taxon>
        <taxon>Tracheophyta</taxon>
        <taxon>Spermatophyta</taxon>
        <taxon>Magnoliopsida</taxon>
        <taxon>Liliopsida</taxon>
        <taxon>Poales</taxon>
        <taxon>Poaceae</taxon>
        <taxon>PACMAD clade</taxon>
        <taxon>Panicoideae</taxon>
        <taxon>Panicodae</taxon>
        <taxon>Paniceae</taxon>
        <taxon>Dichantheliinae</taxon>
        <taxon>Dichanthelium</taxon>
    </lineage>
</organism>
<dbReference type="STRING" id="888268.A0A1E5WLZ5"/>
<name>A0A1E5WLZ5_9POAL</name>
<evidence type="ECO:0000259" key="3">
    <source>
        <dbReference type="PROSITE" id="PS50144"/>
    </source>
</evidence>
<dbReference type="SUPFAM" id="SSF54695">
    <property type="entry name" value="POZ domain"/>
    <property type="match status" value="1"/>
</dbReference>
<evidence type="ECO:0000256" key="1">
    <source>
        <dbReference type="ARBA" id="ARBA00004906"/>
    </source>
</evidence>
<comment type="caution">
    <text evidence="4">The sequence shown here is derived from an EMBL/GenBank/DDBJ whole genome shotgun (WGS) entry which is preliminary data.</text>
</comment>
<comment type="pathway">
    <text evidence="1">Protein modification; protein ubiquitination.</text>
</comment>
<feature type="domain" description="MATH" evidence="3">
    <location>
        <begin position="26"/>
        <end position="155"/>
    </location>
</feature>
<feature type="domain" description="BTB" evidence="2">
    <location>
        <begin position="194"/>
        <end position="259"/>
    </location>
</feature>
<dbReference type="PROSITE" id="PS50097">
    <property type="entry name" value="BTB"/>
    <property type="match status" value="1"/>
</dbReference>
<dbReference type="GO" id="GO:0016567">
    <property type="term" value="P:protein ubiquitination"/>
    <property type="evidence" value="ECO:0007669"/>
    <property type="project" value="InterPro"/>
</dbReference>
<dbReference type="CDD" id="cd00121">
    <property type="entry name" value="MATH"/>
    <property type="match status" value="1"/>
</dbReference>
<dbReference type="InterPro" id="IPR008974">
    <property type="entry name" value="TRAF-like"/>
</dbReference>
<gene>
    <name evidence="4" type="ORF">BAE44_0000585</name>
</gene>